<dbReference type="Gene3D" id="3.90.1760.10">
    <property type="entry name" value="Anthrax toxin, edema factor, central domain"/>
    <property type="match status" value="1"/>
</dbReference>
<organism evidence="2 3">
    <name type="scientific">Edwardsiella ictaluri</name>
    <dbReference type="NCBI Taxonomy" id="67780"/>
    <lineage>
        <taxon>Bacteria</taxon>
        <taxon>Pseudomonadati</taxon>
        <taxon>Pseudomonadota</taxon>
        <taxon>Gammaproteobacteria</taxon>
        <taxon>Enterobacterales</taxon>
        <taxon>Hafniaceae</taxon>
        <taxon>Edwardsiella</taxon>
    </lineage>
</organism>
<name>A0ABY8GET5_EDWIC</name>
<proteinExistence type="predicted"/>
<dbReference type="InterPro" id="IPR035099">
    <property type="entry name" value="Anthrax_toxin_C-terminal"/>
</dbReference>
<evidence type="ECO:0000313" key="2">
    <source>
        <dbReference type="EMBL" id="WFN95953.1"/>
    </source>
</evidence>
<dbReference type="InterPro" id="IPR037017">
    <property type="entry name" value="Anthrax_toxin_edema_cen_sf"/>
</dbReference>
<dbReference type="InterPro" id="IPR005165">
    <property type="entry name" value="Anthrax_toxin_edema_cen"/>
</dbReference>
<protein>
    <submittedName>
        <fullName evidence="2">CyaA/EF/ExoY family adenylyl cyclase toxin</fullName>
    </submittedName>
</protein>
<dbReference type="SUPFAM" id="SSF81298">
    <property type="entry name" value="Adenylylcyclase toxin (the edema factor)"/>
    <property type="match status" value="1"/>
</dbReference>
<evidence type="ECO:0000259" key="1">
    <source>
        <dbReference type="Pfam" id="PF03497"/>
    </source>
</evidence>
<dbReference type="Pfam" id="PF03497">
    <property type="entry name" value="Anthrax_toxA"/>
    <property type="match status" value="1"/>
</dbReference>
<gene>
    <name evidence="2" type="ORF">MAY91_14100</name>
</gene>
<dbReference type="EMBL" id="CP092014">
    <property type="protein sequence ID" value="WFN95953.1"/>
    <property type="molecule type" value="Genomic_DNA"/>
</dbReference>
<accession>A0ABY8GET5</accession>
<evidence type="ECO:0000313" key="3">
    <source>
        <dbReference type="Proteomes" id="UP001222680"/>
    </source>
</evidence>
<dbReference type="Proteomes" id="UP001222680">
    <property type="component" value="Chromosome"/>
</dbReference>
<dbReference type="RefSeq" id="WP_049640921.1">
    <property type="nucleotide sequence ID" value="NZ_CP113159.1"/>
</dbReference>
<keyword evidence="3" id="KW-1185">Reference proteome</keyword>
<feature type="domain" description="Anthrax toxin edema factor central" evidence="1">
    <location>
        <begin position="39"/>
        <end position="208"/>
    </location>
</feature>
<sequence>MKIGYDLSVVLPCQYSKEFAKNNDRISCDDEMQILINSIKDNTGIAHEHLLPLQRLANEINCIISFRPVDNLATELIESGYPTKGFHIKGKSASWGPQAGFICEEQRFSKLEDAPVECIDNFNQQVKQCISERHAFSVDLTINKKRLNTLFEKGVIDDISVENTNGVRTFKAQGPSGKYYFFEARKILDSNEEDYLILNENKPIRVLAPEMSSKAFTADYDLFIASPHISDFGSQDNLLIPDVAHKVFQHRVNSYHKELTTNHELMQDYSNADSFYKNEDPDIGNASARVRILIDLINATLVGDGERLVHHSMDCINPATDLSLSYPATFALPIKIGRFDKLCIINNNDELKELINDARSSGYYIKINPLWEKELGKIDSQRFKDAKVKLDPLTKPS</sequence>
<reference evidence="2 3" key="1">
    <citation type="submission" date="2022-02" db="EMBL/GenBank/DDBJ databases">
        <title>Phenotypic, genotypic and serological characterization of Edwardsiella ictaluri from catfish and ornamental fish species.</title>
        <authorList>
            <person name="Rose D."/>
            <person name="Tekedar H.C."/>
            <person name="Waldbieser G.C."/>
            <person name="Aarattuthodi S."/>
            <person name="Griffin M.J."/>
        </authorList>
    </citation>
    <scope>NUCLEOTIDE SEQUENCE [LARGE SCALE GENOMIC DNA]</scope>
    <source>
        <strain evidence="2 3">13 TAL-140 K3</strain>
    </source>
</reference>